<organism evidence="6 7">
    <name type="scientific">Vibrio galatheae</name>
    <dbReference type="NCBI Taxonomy" id="579748"/>
    <lineage>
        <taxon>Bacteria</taxon>
        <taxon>Pseudomonadati</taxon>
        <taxon>Pseudomonadota</taxon>
        <taxon>Gammaproteobacteria</taxon>
        <taxon>Vibrionales</taxon>
        <taxon>Vibrionaceae</taxon>
        <taxon>Vibrio</taxon>
    </lineage>
</organism>
<keyword evidence="3" id="KW-1133">Transmembrane helix</keyword>
<evidence type="ECO:0000256" key="2">
    <source>
        <dbReference type="ARBA" id="ARBA00022729"/>
    </source>
</evidence>
<feature type="domain" description="GGDEF" evidence="5">
    <location>
        <begin position="532"/>
        <end position="663"/>
    </location>
</feature>
<name>A0A0F4NK14_9VIBR</name>
<dbReference type="PATRIC" id="fig|579748.3.peg.1726"/>
<comment type="caution">
    <text evidence="6">The sequence shown here is derived from an EMBL/GenBank/DDBJ whole genome shotgun (WGS) entry which is preliminary data.</text>
</comment>
<gene>
    <name evidence="6" type="ORF">TW81_08385</name>
</gene>
<feature type="chain" id="PRO_5002473268" evidence="4">
    <location>
        <begin position="23"/>
        <end position="669"/>
    </location>
</feature>
<dbReference type="OrthoDB" id="9180959at2"/>
<dbReference type="EMBL" id="JXXV01000015">
    <property type="protein sequence ID" value="KJY83505.1"/>
    <property type="molecule type" value="Genomic_DNA"/>
</dbReference>
<dbReference type="Gene3D" id="3.30.70.270">
    <property type="match status" value="1"/>
</dbReference>
<dbReference type="PANTHER" id="PTHR35936:SF37">
    <property type="entry name" value="AMINO ACID ABC TRANSPORTER SUBSTRATE-BINDING PROTEIN"/>
    <property type="match status" value="1"/>
</dbReference>
<dbReference type="RefSeq" id="WP_045955261.1">
    <property type="nucleotide sequence ID" value="NZ_JXXV01000015.1"/>
</dbReference>
<keyword evidence="3" id="KW-0472">Membrane</keyword>
<dbReference type="SMART" id="SM00062">
    <property type="entry name" value="PBPb"/>
    <property type="match status" value="2"/>
</dbReference>
<evidence type="ECO:0000256" key="3">
    <source>
        <dbReference type="SAM" id="Phobius"/>
    </source>
</evidence>
<dbReference type="Proteomes" id="UP000033673">
    <property type="component" value="Unassembled WGS sequence"/>
</dbReference>
<dbReference type="Pfam" id="PF00497">
    <property type="entry name" value="SBP_bac_3"/>
    <property type="match status" value="2"/>
</dbReference>
<dbReference type="InterPro" id="IPR029787">
    <property type="entry name" value="Nucleotide_cyclase"/>
</dbReference>
<evidence type="ECO:0000259" key="5">
    <source>
        <dbReference type="PROSITE" id="PS50887"/>
    </source>
</evidence>
<evidence type="ECO:0000256" key="1">
    <source>
        <dbReference type="ARBA" id="ARBA00010333"/>
    </source>
</evidence>
<dbReference type="SUPFAM" id="SSF53850">
    <property type="entry name" value="Periplasmic binding protein-like II"/>
    <property type="match status" value="2"/>
</dbReference>
<dbReference type="PANTHER" id="PTHR35936">
    <property type="entry name" value="MEMBRANE-BOUND LYTIC MUREIN TRANSGLYCOSYLASE F"/>
    <property type="match status" value="1"/>
</dbReference>
<dbReference type="STRING" id="579748.TW81_08385"/>
<keyword evidence="3" id="KW-0812">Transmembrane</keyword>
<dbReference type="InterPro" id="IPR000160">
    <property type="entry name" value="GGDEF_dom"/>
</dbReference>
<sequence>MAHFWRTSLLIICFICAPSAMSRDVYKVGIEADDFVSQILFDEVSQRFDLDIEYVYYPSFGDILKAVELGEMDFAANVTYTPERERFFDFSSPTNIEYTYLYSQSNATLESAQTIGIPHGTIYGDLIAKNYPHITQIEYSGHAQARKLLESQSVDGVVDAINQLKPMLLAGFDAQLLNNQISIKPVSIIAPKSTHQDLLQNIESYIHSAEIQKRLRESVKQYQFDLRQQALRQSVIDSGININRDYRVKLHNVGQYAEYRDNGEIHGISADVVLQACDILLLKCQVTSDANETWENMYQDLVEKRIDILAPIVISEQRKALIEFSKPYYFPQAIMIKREGYKDGVYSNVSELIVEEIGVMKEDFFESLLAQLLPNKALKSYQSTDELYQALLDGDISYMAISRANFNKMMRDSSDVIPLEEDTSIGQFYQSNIAIGFAKNKLGATLAPLFNRAIKIIDTNTIIAQYDYQPNWKETLQAEKVFSRYSLILFLLVLCGLILVAMYLHSQSNTDPLTRMKNRRAMHQKYRSGVNADATVVYLDINRFKRINDSYGHEIGDQVLKCVASHIERVWSGRGYRIGGDEFILISKIERSRLAEICTELRTIPFVSNDHQLTFDISIAIGLSLPRRSFMTLQEVLNEADEAMYQHKHRSKHSANEEIHADKNILYFN</sequence>
<dbReference type="NCBIfam" id="TIGR00254">
    <property type="entry name" value="GGDEF"/>
    <property type="match status" value="1"/>
</dbReference>
<evidence type="ECO:0000313" key="6">
    <source>
        <dbReference type="EMBL" id="KJY83505.1"/>
    </source>
</evidence>
<dbReference type="SUPFAM" id="SSF55073">
    <property type="entry name" value="Nucleotide cyclase"/>
    <property type="match status" value="1"/>
</dbReference>
<dbReference type="AlphaFoldDB" id="A0A0F4NK14"/>
<accession>A0A0F4NK14</accession>
<comment type="similarity">
    <text evidence="1">Belongs to the bacterial solute-binding protein 3 family.</text>
</comment>
<dbReference type="InterPro" id="IPR001638">
    <property type="entry name" value="Solute-binding_3/MltF_N"/>
</dbReference>
<protein>
    <submittedName>
        <fullName evidence="6">Diguanylate cyclase</fullName>
    </submittedName>
</protein>
<keyword evidence="7" id="KW-1185">Reference proteome</keyword>
<dbReference type="PROSITE" id="PS50887">
    <property type="entry name" value="GGDEF"/>
    <property type="match status" value="1"/>
</dbReference>
<feature type="signal peptide" evidence="4">
    <location>
        <begin position="1"/>
        <end position="22"/>
    </location>
</feature>
<dbReference type="Pfam" id="PF00990">
    <property type="entry name" value="GGDEF"/>
    <property type="match status" value="1"/>
</dbReference>
<reference evidence="6 7" key="1">
    <citation type="journal article" date="2015" name="BMC Genomics">
        <title>Genome mining reveals unlocked bioactive potential of marine Gram-negative bacteria.</title>
        <authorList>
            <person name="Machado H."/>
            <person name="Sonnenschein E.C."/>
            <person name="Melchiorsen J."/>
            <person name="Gram L."/>
        </authorList>
    </citation>
    <scope>NUCLEOTIDE SEQUENCE [LARGE SCALE GENOMIC DNA]</scope>
    <source>
        <strain evidence="6 7">S2757</strain>
    </source>
</reference>
<feature type="transmembrane region" description="Helical" evidence="3">
    <location>
        <begin position="485"/>
        <end position="506"/>
    </location>
</feature>
<keyword evidence="2 4" id="KW-0732">Signal</keyword>
<dbReference type="InterPro" id="IPR043128">
    <property type="entry name" value="Rev_trsase/Diguanyl_cyclase"/>
</dbReference>
<evidence type="ECO:0000313" key="7">
    <source>
        <dbReference type="Proteomes" id="UP000033673"/>
    </source>
</evidence>
<dbReference type="Gene3D" id="3.40.190.10">
    <property type="entry name" value="Periplasmic binding protein-like II"/>
    <property type="match status" value="4"/>
</dbReference>
<dbReference type="CDD" id="cd01949">
    <property type="entry name" value="GGDEF"/>
    <property type="match status" value="1"/>
</dbReference>
<dbReference type="SMART" id="SM00267">
    <property type="entry name" value="GGDEF"/>
    <property type="match status" value="1"/>
</dbReference>
<proteinExistence type="inferred from homology"/>
<evidence type="ECO:0000256" key="4">
    <source>
        <dbReference type="SAM" id="SignalP"/>
    </source>
</evidence>